<feature type="compositionally biased region" description="Polar residues" evidence="1">
    <location>
        <begin position="73"/>
        <end position="84"/>
    </location>
</feature>
<comment type="caution">
    <text evidence="2">The sequence shown here is derived from an EMBL/GenBank/DDBJ whole genome shotgun (WGS) entry which is preliminary data.</text>
</comment>
<dbReference type="Proteomes" id="UP000887226">
    <property type="component" value="Unassembled WGS sequence"/>
</dbReference>
<evidence type="ECO:0000313" key="3">
    <source>
        <dbReference type="Proteomes" id="UP000887226"/>
    </source>
</evidence>
<organism evidence="2 3">
    <name type="scientific">Calycina marina</name>
    <dbReference type="NCBI Taxonomy" id="1763456"/>
    <lineage>
        <taxon>Eukaryota</taxon>
        <taxon>Fungi</taxon>
        <taxon>Dikarya</taxon>
        <taxon>Ascomycota</taxon>
        <taxon>Pezizomycotina</taxon>
        <taxon>Leotiomycetes</taxon>
        <taxon>Helotiales</taxon>
        <taxon>Pezizellaceae</taxon>
        <taxon>Calycina</taxon>
    </lineage>
</organism>
<name>A0A9P7YV20_9HELO</name>
<sequence>MTPQTQSGKSIWNHEADKDLLLSVIAEGSLKGHNWASVSARMETKNYNFTKEACRQHFQKIRKEAGGNGGSVAATNGDNDSPAKSSPKRSRATETDAKGKLSKTAPPAQENDEGEGGEPSPSKRQCTVKTEDGVKSEGGDVRIRAFKMENAEGESVPLNVDAFYDAGV</sequence>
<dbReference type="AlphaFoldDB" id="A0A9P7YV20"/>
<feature type="compositionally biased region" description="Basic and acidic residues" evidence="1">
    <location>
        <begin position="129"/>
        <end position="140"/>
    </location>
</feature>
<proteinExistence type="predicted"/>
<evidence type="ECO:0000256" key="1">
    <source>
        <dbReference type="SAM" id="MobiDB-lite"/>
    </source>
</evidence>
<feature type="region of interest" description="Disordered" evidence="1">
    <location>
        <begin position="60"/>
        <end position="140"/>
    </location>
</feature>
<protein>
    <recommendedName>
        <fullName evidence="4">Myb-like domain-containing protein</fullName>
    </recommendedName>
</protein>
<dbReference type="EMBL" id="MU254480">
    <property type="protein sequence ID" value="KAG9240339.1"/>
    <property type="molecule type" value="Genomic_DNA"/>
</dbReference>
<keyword evidence="3" id="KW-1185">Reference proteome</keyword>
<evidence type="ECO:0008006" key="4">
    <source>
        <dbReference type="Google" id="ProtNLM"/>
    </source>
</evidence>
<accession>A0A9P7YV20</accession>
<reference evidence="2" key="1">
    <citation type="journal article" date="2021" name="IMA Fungus">
        <title>Genomic characterization of three marine fungi, including Emericellopsis atlantica sp. nov. with signatures of a generalist lifestyle and marine biomass degradation.</title>
        <authorList>
            <person name="Hagestad O.C."/>
            <person name="Hou L."/>
            <person name="Andersen J.H."/>
            <person name="Hansen E.H."/>
            <person name="Altermark B."/>
            <person name="Li C."/>
            <person name="Kuhnert E."/>
            <person name="Cox R.J."/>
            <person name="Crous P.W."/>
            <person name="Spatafora J.W."/>
            <person name="Lail K."/>
            <person name="Amirebrahimi M."/>
            <person name="Lipzen A."/>
            <person name="Pangilinan J."/>
            <person name="Andreopoulos W."/>
            <person name="Hayes R.D."/>
            <person name="Ng V."/>
            <person name="Grigoriev I.V."/>
            <person name="Jackson S.A."/>
            <person name="Sutton T.D.S."/>
            <person name="Dobson A.D.W."/>
            <person name="Rama T."/>
        </authorList>
    </citation>
    <scope>NUCLEOTIDE SEQUENCE</scope>
    <source>
        <strain evidence="2">TRa3180A</strain>
    </source>
</reference>
<gene>
    <name evidence="2" type="ORF">BJ878DRAFT_297828</name>
</gene>
<evidence type="ECO:0000313" key="2">
    <source>
        <dbReference type="EMBL" id="KAG9240339.1"/>
    </source>
</evidence>
<dbReference type="OrthoDB" id="4525115at2759"/>